<sequence>MDDDDPLDLRVDGVKARIFDDPALALRLDGESHLLTLPNYKDVTVDRFDVRLLLDDISGMVRKKKKDENADDRPEEEKAIDADRYLFLPPGDHSLEVPELASPTEPIGGTSWYTTVTPTATANGANHQPLDTPATDNSLFGASAPTVAHSTLSSPPPASPLSPLLASPVSQSRTSAWSTAAYEGGTIDFDSVVVPPYVPVVCQLACVSSPRAL</sequence>
<dbReference type="SMART" id="SM01141">
    <property type="entry name" value="DRY_EERY"/>
    <property type="match status" value="1"/>
</dbReference>
<dbReference type="AlphaFoldDB" id="A0A7S1I750"/>
<feature type="region of interest" description="Disordered" evidence="1">
    <location>
        <begin position="146"/>
        <end position="166"/>
    </location>
</feature>
<dbReference type="InterPro" id="IPR019147">
    <property type="entry name" value="SWAP_N_domain"/>
</dbReference>
<dbReference type="EMBL" id="HBGA01039450">
    <property type="protein sequence ID" value="CAD9003234.1"/>
    <property type="molecule type" value="Transcribed_RNA"/>
</dbReference>
<reference evidence="3" key="1">
    <citation type="submission" date="2021-01" db="EMBL/GenBank/DDBJ databases">
        <authorList>
            <person name="Corre E."/>
            <person name="Pelletier E."/>
            <person name="Niang G."/>
            <person name="Scheremetjew M."/>
            <person name="Finn R."/>
            <person name="Kale V."/>
            <person name="Holt S."/>
            <person name="Cochrane G."/>
            <person name="Meng A."/>
            <person name="Brown T."/>
            <person name="Cohen L."/>
        </authorList>
    </citation>
    <scope>NUCLEOTIDE SEQUENCE</scope>
    <source>
        <strain evidence="3">NIES-381</strain>
    </source>
</reference>
<evidence type="ECO:0000313" key="3">
    <source>
        <dbReference type="EMBL" id="CAD9003234.1"/>
    </source>
</evidence>
<proteinExistence type="predicted"/>
<evidence type="ECO:0000256" key="1">
    <source>
        <dbReference type="SAM" id="MobiDB-lite"/>
    </source>
</evidence>
<evidence type="ECO:0000259" key="2">
    <source>
        <dbReference type="SMART" id="SM01141"/>
    </source>
</evidence>
<organism evidence="3">
    <name type="scientific">Eutreptiella gymnastica</name>
    <dbReference type="NCBI Taxonomy" id="73025"/>
    <lineage>
        <taxon>Eukaryota</taxon>
        <taxon>Discoba</taxon>
        <taxon>Euglenozoa</taxon>
        <taxon>Euglenida</taxon>
        <taxon>Spirocuta</taxon>
        <taxon>Euglenophyceae</taxon>
        <taxon>Eutreptiales</taxon>
        <taxon>Eutreptiaceae</taxon>
        <taxon>Eutreptiella</taxon>
    </lineage>
</organism>
<feature type="domain" description="Suppressor of white apricot N-terminal" evidence="2">
    <location>
        <begin position="7"/>
        <end position="111"/>
    </location>
</feature>
<accession>A0A7S1I750</accession>
<dbReference type="Pfam" id="PF09750">
    <property type="entry name" value="DRY_EERY"/>
    <property type="match status" value="1"/>
</dbReference>
<name>A0A7S1I750_9EUGL</name>
<protein>
    <recommendedName>
        <fullName evidence="2">Suppressor of white apricot N-terminal domain-containing protein</fullName>
    </recommendedName>
</protein>
<gene>
    <name evidence="3" type="ORF">EGYM00392_LOCUS14318</name>
</gene>